<evidence type="ECO:0000256" key="1">
    <source>
        <dbReference type="SAM" id="Phobius"/>
    </source>
</evidence>
<keyword evidence="1" id="KW-0812">Transmembrane</keyword>
<evidence type="ECO:0000313" key="2">
    <source>
        <dbReference type="EMBL" id="NJP44783.1"/>
    </source>
</evidence>
<proteinExistence type="predicted"/>
<keyword evidence="3" id="KW-1185">Reference proteome</keyword>
<dbReference type="Proteomes" id="UP000734511">
    <property type="component" value="Unassembled WGS sequence"/>
</dbReference>
<accession>A0ABX0ZTG2</accession>
<keyword evidence="1" id="KW-1133">Transmembrane helix</keyword>
<organism evidence="2 3">
    <name type="scientific">Actinacidiphila epipremni</name>
    <dbReference type="NCBI Taxonomy" id="2053013"/>
    <lineage>
        <taxon>Bacteria</taxon>
        <taxon>Bacillati</taxon>
        <taxon>Actinomycetota</taxon>
        <taxon>Actinomycetes</taxon>
        <taxon>Kitasatosporales</taxon>
        <taxon>Streptomycetaceae</taxon>
        <taxon>Actinacidiphila</taxon>
    </lineage>
</organism>
<reference evidence="2 3" key="1">
    <citation type="submission" date="2020-03" db="EMBL/GenBank/DDBJ databases">
        <title>WGS of actinomycetes isolated from Thailand.</title>
        <authorList>
            <person name="Thawai C."/>
        </authorList>
    </citation>
    <scope>NUCLEOTIDE SEQUENCE [LARGE SCALE GENOMIC DNA]</scope>
    <source>
        <strain evidence="2 3">PRB2-1</strain>
    </source>
</reference>
<evidence type="ECO:0008006" key="4">
    <source>
        <dbReference type="Google" id="ProtNLM"/>
    </source>
</evidence>
<feature type="transmembrane region" description="Helical" evidence="1">
    <location>
        <begin position="34"/>
        <end position="55"/>
    </location>
</feature>
<dbReference type="RefSeq" id="WP_167983630.1">
    <property type="nucleotide sequence ID" value="NZ_JAATEJ010000010.1"/>
</dbReference>
<name>A0ABX0ZTG2_9ACTN</name>
<gene>
    <name evidence="2" type="ORF">HCN08_15480</name>
</gene>
<comment type="caution">
    <text evidence="2">The sequence shown here is derived from an EMBL/GenBank/DDBJ whole genome shotgun (WGS) entry which is preliminary data.</text>
</comment>
<evidence type="ECO:0000313" key="3">
    <source>
        <dbReference type="Proteomes" id="UP000734511"/>
    </source>
</evidence>
<sequence length="59" mass="5975">MSIVMLLIVLLLVVVALLGAGALAYLVHQHHVLAAPVATAMGALTAMVAVVSLVMNAGR</sequence>
<dbReference type="EMBL" id="JAATEJ010000010">
    <property type="protein sequence ID" value="NJP44783.1"/>
    <property type="molecule type" value="Genomic_DNA"/>
</dbReference>
<protein>
    <recommendedName>
        <fullName evidence="4">Histidine kinase</fullName>
    </recommendedName>
</protein>
<keyword evidence="1" id="KW-0472">Membrane</keyword>